<evidence type="ECO:0000256" key="1">
    <source>
        <dbReference type="ARBA" id="ARBA00004123"/>
    </source>
</evidence>
<feature type="region of interest" description="Disordered" evidence="4">
    <location>
        <begin position="385"/>
        <end position="685"/>
    </location>
</feature>
<keyword evidence="7" id="KW-1185">Reference proteome</keyword>
<feature type="compositionally biased region" description="Acidic residues" evidence="4">
    <location>
        <begin position="593"/>
        <end position="602"/>
    </location>
</feature>
<dbReference type="InterPro" id="IPR018972">
    <property type="entry name" value="Sas10_C_dom"/>
</dbReference>
<dbReference type="PANTHER" id="PTHR13237:SF8">
    <property type="entry name" value="SOMETHING ABOUT SILENCING PROTEIN 10"/>
    <property type="match status" value="1"/>
</dbReference>
<protein>
    <recommendedName>
        <fullName evidence="5">Sas10 C-terminal domain-containing protein</fullName>
    </recommendedName>
</protein>
<evidence type="ECO:0000256" key="4">
    <source>
        <dbReference type="SAM" id="MobiDB-lite"/>
    </source>
</evidence>
<proteinExistence type="inferred from homology"/>
<feature type="compositionally biased region" description="Acidic residues" evidence="4">
    <location>
        <begin position="325"/>
        <end position="341"/>
    </location>
</feature>
<dbReference type="AlphaFoldDB" id="A0A0C3KB61"/>
<evidence type="ECO:0000313" key="7">
    <source>
        <dbReference type="Proteomes" id="UP000054248"/>
    </source>
</evidence>
<dbReference type="OrthoDB" id="1924577at2759"/>
<name>A0A0C3KB61_9AGAM</name>
<dbReference type="GO" id="GO:0000462">
    <property type="term" value="P:maturation of SSU-rRNA from tricistronic rRNA transcript (SSU-rRNA, 5.8S rRNA, LSU-rRNA)"/>
    <property type="evidence" value="ECO:0007669"/>
    <property type="project" value="TreeGrafter"/>
</dbReference>
<accession>A0A0C3KB61</accession>
<feature type="compositionally biased region" description="Polar residues" evidence="4">
    <location>
        <begin position="659"/>
        <end position="668"/>
    </location>
</feature>
<evidence type="ECO:0000256" key="3">
    <source>
        <dbReference type="ARBA" id="ARBA00023242"/>
    </source>
</evidence>
<feature type="compositionally biased region" description="Basic and acidic residues" evidence="4">
    <location>
        <begin position="528"/>
        <end position="541"/>
    </location>
</feature>
<feature type="compositionally biased region" description="Acidic residues" evidence="4">
    <location>
        <begin position="54"/>
        <end position="64"/>
    </location>
</feature>
<feature type="compositionally biased region" description="Acidic residues" evidence="4">
    <location>
        <begin position="148"/>
        <end position="162"/>
    </location>
</feature>
<comment type="subcellular location">
    <subcellularLocation>
        <location evidence="1">Nucleus</location>
    </subcellularLocation>
</comment>
<dbReference type="Proteomes" id="UP000054248">
    <property type="component" value="Unassembled WGS sequence"/>
</dbReference>
<evidence type="ECO:0000259" key="5">
    <source>
        <dbReference type="Pfam" id="PF09368"/>
    </source>
</evidence>
<feature type="region of interest" description="Disordered" evidence="4">
    <location>
        <begin position="1"/>
        <end position="170"/>
    </location>
</feature>
<feature type="compositionally biased region" description="Polar residues" evidence="4">
    <location>
        <begin position="405"/>
        <end position="418"/>
    </location>
</feature>
<feature type="domain" description="Sas10 C-terminal" evidence="5">
    <location>
        <begin position="642"/>
        <end position="720"/>
    </location>
</feature>
<organism evidence="6 7">
    <name type="scientific">Tulasnella calospora MUT 4182</name>
    <dbReference type="NCBI Taxonomy" id="1051891"/>
    <lineage>
        <taxon>Eukaryota</taxon>
        <taxon>Fungi</taxon>
        <taxon>Dikarya</taxon>
        <taxon>Basidiomycota</taxon>
        <taxon>Agaricomycotina</taxon>
        <taxon>Agaricomycetes</taxon>
        <taxon>Cantharellales</taxon>
        <taxon>Tulasnellaceae</taxon>
        <taxon>Tulasnella</taxon>
    </lineage>
</organism>
<feature type="region of interest" description="Disordered" evidence="4">
    <location>
        <begin position="322"/>
        <end position="341"/>
    </location>
</feature>
<feature type="compositionally biased region" description="Acidic residues" evidence="4">
    <location>
        <begin position="79"/>
        <end position="98"/>
    </location>
</feature>
<comment type="similarity">
    <text evidence="2">Belongs to the SAS10 family.</text>
</comment>
<dbReference type="HOGENOM" id="CLU_019106_0_0_1"/>
<dbReference type="Pfam" id="PF09368">
    <property type="entry name" value="Sas10"/>
    <property type="match status" value="1"/>
</dbReference>
<feature type="compositionally biased region" description="Basic residues" evidence="4">
    <location>
        <begin position="1"/>
        <end position="20"/>
    </location>
</feature>
<evidence type="ECO:0000256" key="2">
    <source>
        <dbReference type="ARBA" id="ARBA00010979"/>
    </source>
</evidence>
<reference evidence="6 7" key="1">
    <citation type="submission" date="2014-04" db="EMBL/GenBank/DDBJ databases">
        <authorList>
            <consortium name="DOE Joint Genome Institute"/>
            <person name="Kuo A."/>
            <person name="Girlanda M."/>
            <person name="Perotto S."/>
            <person name="Kohler A."/>
            <person name="Nagy L.G."/>
            <person name="Floudas D."/>
            <person name="Copeland A."/>
            <person name="Barry K.W."/>
            <person name="Cichocki N."/>
            <person name="Veneault-Fourrey C."/>
            <person name="LaButti K."/>
            <person name="Lindquist E.A."/>
            <person name="Lipzen A."/>
            <person name="Lundell T."/>
            <person name="Morin E."/>
            <person name="Murat C."/>
            <person name="Sun H."/>
            <person name="Tunlid A."/>
            <person name="Henrissat B."/>
            <person name="Grigoriev I.V."/>
            <person name="Hibbett D.S."/>
            <person name="Martin F."/>
            <person name="Nordberg H.P."/>
            <person name="Cantor M.N."/>
            <person name="Hua S.X."/>
        </authorList>
    </citation>
    <scope>NUCLEOTIDE SEQUENCE [LARGE SCALE GENOMIC DNA]</scope>
    <source>
        <strain evidence="6 7">MUT 4182</strain>
    </source>
</reference>
<dbReference type="GO" id="GO:0032040">
    <property type="term" value="C:small-subunit processome"/>
    <property type="evidence" value="ECO:0007669"/>
    <property type="project" value="TreeGrafter"/>
</dbReference>
<feature type="compositionally biased region" description="Basic and acidic residues" evidence="4">
    <location>
        <begin position="43"/>
        <end position="53"/>
    </location>
</feature>
<evidence type="ECO:0000313" key="6">
    <source>
        <dbReference type="EMBL" id="KIO18683.1"/>
    </source>
</evidence>
<dbReference type="PANTHER" id="PTHR13237">
    <property type="entry name" value="SOMETHING ABOUT SILENCING PROTEIN 10-RELATED"/>
    <property type="match status" value="1"/>
</dbReference>
<sequence length="721" mass="80324">MVRRRKTSSTKANGAKKPRVNKKDAGLKRWETREDIPLDDEEQFHADRDRILLEGDDEWDDDGLGDQNEVFGLKGLASSDDDEEEGESDSQWEHEEDEAAVKAIPSSKTSAELSRKAAPKAKDESEEEEDEGWGRKQSAYYVDGEGNASDEDEEELEKMEEEEARRLQRKAREQIAEEDYGLDFARNLDAEVEEYDVLKEVDPSPSTSAVPAKSKAVLLKELERSDPASLALARDWESVAEDVVRVEAALKSREPDDPALGLMNLHYQTLLTYATTLAFYLHMRASPTYATRPELLAAHPIMTRLLTLKTGVAELEGLGFSALEERDEDDSEEDESELDPGELDAMMARLGVDKNQVARMQQLGGGMSQREVIELLMDAAIAEGEFEEEQDVSPRPPRSKREEGGSSSKPVNGNSPHPTVNGKDKKKSAKPKPSSGRVEQPEPTYDLVEPVFESNAKKPKTKPPAPGPASTDNFDYSEPTALDEADAADKTARTKALQFHTSKIAKKSGKKQKERRAMGGDDDLPYADSRRKGKEVQKQSVEDAEASEQANQIPLIEGKKRVWGEPKAVNEEVEAWDGLETAGKGKKRVRETDADDEGDEPTTEYLELVKSTKKRKKEEKQAAYEAKEEERRLSNESDPALGPRMLSRDIIRNKGLTRQRGNPKNNVANPRVKKRQQYEKAKKKLASSKAVYKGGLNALGGQYEGELTGINPKLIKSVKFN</sequence>
<keyword evidence="3" id="KW-0539">Nucleus</keyword>
<dbReference type="EMBL" id="KN823269">
    <property type="protein sequence ID" value="KIO18683.1"/>
    <property type="molecule type" value="Genomic_DNA"/>
</dbReference>
<reference evidence="7" key="2">
    <citation type="submission" date="2015-01" db="EMBL/GenBank/DDBJ databases">
        <title>Evolutionary Origins and Diversification of the Mycorrhizal Mutualists.</title>
        <authorList>
            <consortium name="DOE Joint Genome Institute"/>
            <consortium name="Mycorrhizal Genomics Consortium"/>
            <person name="Kohler A."/>
            <person name="Kuo A."/>
            <person name="Nagy L.G."/>
            <person name="Floudas D."/>
            <person name="Copeland A."/>
            <person name="Barry K.W."/>
            <person name="Cichocki N."/>
            <person name="Veneault-Fourrey C."/>
            <person name="LaButti K."/>
            <person name="Lindquist E.A."/>
            <person name="Lipzen A."/>
            <person name="Lundell T."/>
            <person name="Morin E."/>
            <person name="Murat C."/>
            <person name="Riley R."/>
            <person name="Ohm R."/>
            <person name="Sun H."/>
            <person name="Tunlid A."/>
            <person name="Henrissat B."/>
            <person name="Grigoriev I.V."/>
            <person name="Hibbett D.S."/>
            <person name="Martin F."/>
        </authorList>
    </citation>
    <scope>NUCLEOTIDE SEQUENCE [LARGE SCALE GENOMIC DNA]</scope>
    <source>
        <strain evidence="7">MUT 4182</strain>
    </source>
</reference>
<dbReference type="STRING" id="1051891.A0A0C3KB61"/>
<feature type="compositionally biased region" description="Basic residues" evidence="4">
    <location>
        <begin position="503"/>
        <end position="514"/>
    </location>
</feature>
<feature type="compositionally biased region" description="Basic and acidic residues" evidence="4">
    <location>
        <begin position="557"/>
        <end position="570"/>
    </location>
</feature>
<gene>
    <name evidence="6" type="ORF">M407DRAFT_31668</name>
</gene>
<feature type="compositionally biased region" description="Basic residues" evidence="4">
    <location>
        <begin position="671"/>
        <end position="685"/>
    </location>
</feature>
<feature type="compositionally biased region" description="Basic and acidic residues" evidence="4">
    <location>
        <begin position="21"/>
        <end position="36"/>
    </location>
</feature>
<feature type="compositionally biased region" description="Basic and acidic residues" evidence="4">
    <location>
        <begin position="618"/>
        <end position="635"/>
    </location>
</feature>